<gene>
    <name evidence="2" type="ORF">DWY99_07730</name>
</gene>
<dbReference type="PROSITE" id="PS51782">
    <property type="entry name" value="LYSM"/>
    <property type="match status" value="2"/>
</dbReference>
<evidence type="ECO:0000259" key="1">
    <source>
        <dbReference type="PROSITE" id="PS51782"/>
    </source>
</evidence>
<dbReference type="SUPFAM" id="SSF54106">
    <property type="entry name" value="LysM domain"/>
    <property type="match status" value="2"/>
</dbReference>
<reference evidence="2 3" key="1">
    <citation type="submission" date="2018-08" db="EMBL/GenBank/DDBJ databases">
        <title>A genome reference for cultivated species of the human gut microbiota.</title>
        <authorList>
            <person name="Zou Y."/>
            <person name="Xue W."/>
            <person name="Luo G."/>
        </authorList>
    </citation>
    <scope>NUCLEOTIDE SEQUENCE [LARGE SCALE GENOMIC DNA]</scope>
    <source>
        <strain evidence="2 3">AF28-26</strain>
    </source>
</reference>
<dbReference type="Gene3D" id="3.10.350.10">
    <property type="entry name" value="LysM domain"/>
    <property type="match status" value="2"/>
</dbReference>
<dbReference type="EMBL" id="QRTC01000027">
    <property type="protein sequence ID" value="RGQ40512.1"/>
    <property type="molecule type" value="Genomic_DNA"/>
</dbReference>
<sequence length="104" mass="11885">MATVNYTVRPGDTLWNIAEKFDTSVNDIARYNGISDVNQIYPGQVLRIATQFPVASKWYIVRQGDTLSSIADRYNTTVERLLQLNCCIYDPNRIYPGQVLRVKP</sequence>
<protein>
    <submittedName>
        <fullName evidence="2">LysM domain-containing protein</fullName>
    </submittedName>
</protein>
<dbReference type="CDD" id="cd00118">
    <property type="entry name" value="LysM"/>
    <property type="match status" value="2"/>
</dbReference>
<accession>A0A412AWU6</accession>
<dbReference type="AlphaFoldDB" id="A0A412AWU6"/>
<dbReference type="Pfam" id="PF01476">
    <property type="entry name" value="LysM"/>
    <property type="match status" value="2"/>
</dbReference>
<feature type="domain" description="LysM" evidence="1">
    <location>
        <begin position="57"/>
        <end position="102"/>
    </location>
</feature>
<feature type="domain" description="LysM" evidence="1">
    <location>
        <begin position="4"/>
        <end position="48"/>
    </location>
</feature>
<comment type="caution">
    <text evidence="2">The sequence shown here is derived from an EMBL/GenBank/DDBJ whole genome shotgun (WGS) entry which is preliminary data.</text>
</comment>
<dbReference type="SMART" id="SM00257">
    <property type="entry name" value="LysM"/>
    <property type="match status" value="2"/>
</dbReference>
<proteinExistence type="predicted"/>
<dbReference type="PANTHER" id="PTHR33734:SF22">
    <property type="entry name" value="MEMBRANE-BOUND LYTIC MUREIN TRANSGLYCOSYLASE D"/>
    <property type="match status" value="1"/>
</dbReference>
<organism evidence="2 3">
    <name type="scientific">[Clostridium] leptum</name>
    <dbReference type="NCBI Taxonomy" id="1535"/>
    <lineage>
        <taxon>Bacteria</taxon>
        <taxon>Bacillati</taxon>
        <taxon>Bacillota</taxon>
        <taxon>Clostridia</taxon>
        <taxon>Eubacteriales</taxon>
        <taxon>Oscillospiraceae</taxon>
        <taxon>Oscillospiraceae incertae sedis</taxon>
    </lineage>
</organism>
<dbReference type="Proteomes" id="UP000284751">
    <property type="component" value="Unassembled WGS sequence"/>
</dbReference>
<name>A0A412AWU6_9FIRM</name>
<dbReference type="PANTHER" id="PTHR33734">
    <property type="entry name" value="LYSM DOMAIN-CONTAINING GPI-ANCHORED PROTEIN 2"/>
    <property type="match status" value="1"/>
</dbReference>
<evidence type="ECO:0000313" key="3">
    <source>
        <dbReference type="Proteomes" id="UP000284751"/>
    </source>
</evidence>
<dbReference type="InterPro" id="IPR018392">
    <property type="entry name" value="LysM"/>
</dbReference>
<evidence type="ECO:0000313" key="2">
    <source>
        <dbReference type="EMBL" id="RGQ40512.1"/>
    </source>
</evidence>
<dbReference type="InterPro" id="IPR036779">
    <property type="entry name" value="LysM_dom_sf"/>
</dbReference>